<sequence>MTDPYAIVGGAELDALLRNLAGTERCDDCGGEPAIVAAERDITAELLHRPDCPDVLEVHVDDALRHILGDPT</sequence>
<gene>
    <name evidence="1" type="ORF">GCM10009676_31160</name>
</gene>
<keyword evidence="2" id="KW-1185">Reference proteome</keyword>
<dbReference type="RefSeq" id="WP_253862228.1">
    <property type="nucleotide sequence ID" value="NZ_BAAALN010000008.1"/>
</dbReference>
<protein>
    <submittedName>
        <fullName evidence="1">Uncharacterized protein</fullName>
    </submittedName>
</protein>
<evidence type="ECO:0000313" key="1">
    <source>
        <dbReference type="EMBL" id="GAA1243323.1"/>
    </source>
</evidence>
<accession>A0ABN1WES3</accession>
<evidence type="ECO:0000313" key="2">
    <source>
        <dbReference type="Proteomes" id="UP001500653"/>
    </source>
</evidence>
<reference evidence="1 2" key="1">
    <citation type="journal article" date="2019" name="Int. J. Syst. Evol. Microbiol.">
        <title>The Global Catalogue of Microorganisms (GCM) 10K type strain sequencing project: providing services to taxonomists for standard genome sequencing and annotation.</title>
        <authorList>
            <consortium name="The Broad Institute Genomics Platform"/>
            <consortium name="The Broad Institute Genome Sequencing Center for Infectious Disease"/>
            <person name="Wu L."/>
            <person name="Ma J."/>
        </authorList>
    </citation>
    <scope>NUCLEOTIDE SEQUENCE [LARGE SCALE GENOMIC DNA]</scope>
    <source>
        <strain evidence="1 2">JCM 13023</strain>
    </source>
</reference>
<dbReference type="EMBL" id="BAAALN010000008">
    <property type="protein sequence ID" value="GAA1243323.1"/>
    <property type="molecule type" value="Genomic_DNA"/>
</dbReference>
<name>A0ABN1WES3_9PSEU</name>
<proteinExistence type="predicted"/>
<dbReference type="Proteomes" id="UP001500653">
    <property type="component" value="Unassembled WGS sequence"/>
</dbReference>
<organism evidence="1 2">
    <name type="scientific">Prauserella halophila</name>
    <dbReference type="NCBI Taxonomy" id="185641"/>
    <lineage>
        <taxon>Bacteria</taxon>
        <taxon>Bacillati</taxon>
        <taxon>Actinomycetota</taxon>
        <taxon>Actinomycetes</taxon>
        <taxon>Pseudonocardiales</taxon>
        <taxon>Pseudonocardiaceae</taxon>
        <taxon>Prauserella</taxon>
    </lineage>
</organism>
<comment type="caution">
    <text evidence="1">The sequence shown here is derived from an EMBL/GenBank/DDBJ whole genome shotgun (WGS) entry which is preliminary data.</text>
</comment>